<dbReference type="EMBL" id="QTSX02007378">
    <property type="protein sequence ID" value="KAJ9048543.1"/>
    <property type="molecule type" value="Genomic_DNA"/>
</dbReference>
<protein>
    <submittedName>
        <fullName evidence="1">Uncharacterized protein</fullName>
    </submittedName>
</protein>
<comment type="caution">
    <text evidence="1">The sequence shown here is derived from an EMBL/GenBank/DDBJ whole genome shotgun (WGS) entry which is preliminary data.</text>
</comment>
<organism evidence="1 2">
    <name type="scientific">Entomophthora muscae</name>
    <dbReference type="NCBI Taxonomy" id="34485"/>
    <lineage>
        <taxon>Eukaryota</taxon>
        <taxon>Fungi</taxon>
        <taxon>Fungi incertae sedis</taxon>
        <taxon>Zoopagomycota</taxon>
        <taxon>Entomophthoromycotina</taxon>
        <taxon>Entomophthoromycetes</taxon>
        <taxon>Entomophthorales</taxon>
        <taxon>Entomophthoraceae</taxon>
        <taxon>Entomophthora</taxon>
    </lineage>
</organism>
<evidence type="ECO:0000313" key="2">
    <source>
        <dbReference type="Proteomes" id="UP001165960"/>
    </source>
</evidence>
<reference evidence="1" key="1">
    <citation type="submission" date="2022-04" db="EMBL/GenBank/DDBJ databases">
        <title>Genome of the entomopathogenic fungus Entomophthora muscae.</title>
        <authorList>
            <person name="Elya C."/>
            <person name="Lovett B.R."/>
            <person name="Lee E."/>
            <person name="Macias A.M."/>
            <person name="Hajek A.E."/>
            <person name="De Bivort B.L."/>
            <person name="Kasson M.T."/>
            <person name="De Fine Licht H.H."/>
            <person name="Stajich J.E."/>
        </authorList>
    </citation>
    <scope>NUCLEOTIDE SEQUENCE</scope>
    <source>
        <strain evidence="1">Berkeley</strain>
    </source>
</reference>
<keyword evidence="2" id="KW-1185">Reference proteome</keyword>
<proteinExistence type="predicted"/>
<sequence>MVRFRGKANARPVLASEKIEAEFKAKLASTQKENKTPTRTSKASPASSSRRSTRTPTHAAKASPLSVSRRSAKIPSQVVKTSPPSTRRRSTNTPSKKTPRNLPKVDISDTSLASQLSTKRPNSRKPNSATRELDDYSIGGLDSDTMEDSHWEKISILNDSLPSLNAVGESAFFSNEKVVRVKKETENVFPADDPFGFFQVEREVKEKADSKQLQTTPVKRNSKPKNTSLASAPKVETPKQRRSNRQVLKPNSYAQNKTSKRLPTINEKIDASSSKGKPRLSDAISKKLVDSQNKPNQRKPFKRSAADNEKLLQEERARLVAQFKVIDKFHLEEEAV</sequence>
<gene>
    <name evidence="1" type="ORF">DSO57_1034083</name>
</gene>
<accession>A0ACC2REN9</accession>
<dbReference type="Proteomes" id="UP001165960">
    <property type="component" value="Unassembled WGS sequence"/>
</dbReference>
<evidence type="ECO:0000313" key="1">
    <source>
        <dbReference type="EMBL" id="KAJ9048543.1"/>
    </source>
</evidence>
<name>A0ACC2REN9_9FUNG</name>